<sequence length="33" mass="3744">MKEEFAKQALVALTSVLGSDLYFNIQILKVFQV</sequence>
<comment type="caution">
    <text evidence="1">The sequence shown here is derived from an EMBL/GenBank/DDBJ whole genome shotgun (WGS) entry which is preliminary data.</text>
</comment>
<protein>
    <submittedName>
        <fullName evidence="1">Uncharacterized protein</fullName>
    </submittedName>
</protein>
<evidence type="ECO:0000313" key="1">
    <source>
        <dbReference type="EMBL" id="GAH68066.1"/>
    </source>
</evidence>
<reference evidence="1" key="1">
    <citation type="journal article" date="2014" name="Front. Microbiol.">
        <title>High frequency of phylogenetically diverse reductive dehalogenase-homologous genes in deep subseafloor sedimentary metagenomes.</title>
        <authorList>
            <person name="Kawai M."/>
            <person name="Futagami T."/>
            <person name="Toyoda A."/>
            <person name="Takaki Y."/>
            <person name="Nishi S."/>
            <person name="Hori S."/>
            <person name="Arai W."/>
            <person name="Tsubouchi T."/>
            <person name="Morono Y."/>
            <person name="Uchiyama I."/>
            <person name="Ito T."/>
            <person name="Fujiyama A."/>
            <person name="Inagaki F."/>
            <person name="Takami H."/>
        </authorList>
    </citation>
    <scope>NUCLEOTIDE SEQUENCE</scope>
    <source>
        <strain evidence="1">Expedition CK06-06</strain>
    </source>
</reference>
<name>X1HD21_9ZZZZ</name>
<dbReference type="AlphaFoldDB" id="X1HD21"/>
<organism evidence="1">
    <name type="scientific">marine sediment metagenome</name>
    <dbReference type="NCBI Taxonomy" id="412755"/>
    <lineage>
        <taxon>unclassified sequences</taxon>
        <taxon>metagenomes</taxon>
        <taxon>ecological metagenomes</taxon>
    </lineage>
</organism>
<accession>X1HD21</accession>
<proteinExistence type="predicted"/>
<feature type="non-terminal residue" evidence="1">
    <location>
        <position position="33"/>
    </location>
</feature>
<dbReference type="EMBL" id="BARU01034825">
    <property type="protein sequence ID" value="GAH68066.1"/>
    <property type="molecule type" value="Genomic_DNA"/>
</dbReference>
<gene>
    <name evidence="1" type="ORF">S03H2_54612</name>
</gene>